<proteinExistence type="predicted"/>
<comment type="caution">
    <text evidence="1">The sequence shown here is derived from an EMBL/GenBank/DDBJ whole genome shotgun (WGS) entry which is preliminary data.</text>
</comment>
<dbReference type="EMBL" id="JBEDUW010000005">
    <property type="protein sequence ID" value="KAK9929168.1"/>
    <property type="molecule type" value="Genomic_DNA"/>
</dbReference>
<evidence type="ECO:0000313" key="1">
    <source>
        <dbReference type="EMBL" id="KAK9929168.1"/>
    </source>
</evidence>
<name>A0AAW1WX44_RUBAR</name>
<evidence type="ECO:0000313" key="2">
    <source>
        <dbReference type="Proteomes" id="UP001457282"/>
    </source>
</evidence>
<protein>
    <submittedName>
        <fullName evidence="1">Uncharacterized protein</fullName>
    </submittedName>
</protein>
<reference evidence="1 2" key="1">
    <citation type="journal article" date="2023" name="G3 (Bethesda)">
        <title>A chromosome-length genome assembly and annotation of blackberry (Rubus argutus, cv. 'Hillquist').</title>
        <authorList>
            <person name="Bruna T."/>
            <person name="Aryal R."/>
            <person name="Dudchenko O."/>
            <person name="Sargent D.J."/>
            <person name="Mead D."/>
            <person name="Buti M."/>
            <person name="Cavallini A."/>
            <person name="Hytonen T."/>
            <person name="Andres J."/>
            <person name="Pham M."/>
            <person name="Weisz D."/>
            <person name="Mascagni F."/>
            <person name="Usai G."/>
            <person name="Natali L."/>
            <person name="Bassil N."/>
            <person name="Fernandez G.E."/>
            <person name="Lomsadze A."/>
            <person name="Armour M."/>
            <person name="Olukolu B."/>
            <person name="Poorten T."/>
            <person name="Britton C."/>
            <person name="Davik J."/>
            <person name="Ashrafi H."/>
            <person name="Aiden E.L."/>
            <person name="Borodovsky M."/>
            <person name="Worthington M."/>
        </authorList>
    </citation>
    <scope>NUCLEOTIDE SEQUENCE [LARGE SCALE GENOMIC DNA]</scope>
    <source>
        <strain evidence="1">PI 553951</strain>
    </source>
</reference>
<gene>
    <name evidence="1" type="ORF">M0R45_026274</name>
</gene>
<organism evidence="1 2">
    <name type="scientific">Rubus argutus</name>
    <name type="common">Southern blackberry</name>
    <dbReference type="NCBI Taxonomy" id="59490"/>
    <lineage>
        <taxon>Eukaryota</taxon>
        <taxon>Viridiplantae</taxon>
        <taxon>Streptophyta</taxon>
        <taxon>Embryophyta</taxon>
        <taxon>Tracheophyta</taxon>
        <taxon>Spermatophyta</taxon>
        <taxon>Magnoliopsida</taxon>
        <taxon>eudicotyledons</taxon>
        <taxon>Gunneridae</taxon>
        <taxon>Pentapetalae</taxon>
        <taxon>rosids</taxon>
        <taxon>fabids</taxon>
        <taxon>Rosales</taxon>
        <taxon>Rosaceae</taxon>
        <taxon>Rosoideae</taxon>
        <taxon>Rosoideae incertae sedis</taxon>
        <taxon>Rubus</taxon>
    </lineage>
</organism>
<sequence>MDANETSIQEEVGMFWVETYSQAAKVMRTLMRACKQPRGLTYVCADASVQDAKGNWLVKACWLVAVGQLSHSSFGQLEAAAATTLLYKPKSVNVGGRVGVLGKHTSCARQGWQTIVAKVVTILSREIARRMGHVIMPRSKAGFCPSKRGRSFASPIKGIVGMLIVKKLVVGPWVGSTGPPFGVHRSFVPSTGNTLVALIGQAVPPRSSSRSRTSSRFSRSCMFLSSIHDLSVGTEALTSSAVKDGGLNAGGLAGRFPSVLCISSHYVDAPSKSLYTK</sequence>
<keyword evidence="2" id="KW-1185">Reference proteome</keyword>
<dbReference type="Proteomes" id="UP001457282">
    <property type="component" value="Unassembled WGS sequence"/>
</dbReference>
<dbReference type="AlphaFoldDB" id="A0AAW1WX44"/>
<accession>A0AAW1WX44</accession>